<comment type="caution">
    <text evidence="1">The sequence shown here is derived from an EMBL/GenBank/DDBJ whole genome shotgun (WGS) entry which is preliminary data.</text>
</comment>
<evidence type="ECO:0000313" key="1">
    <source>
        <dbReference type="EMBL" id="GIZ01732.1"/>
    </source>
</evidence>
<dbReference type="AlphaFoldDB" id="A0AAV4Y6G5"/>
<proteinExistence type="predicted"/>
<name>A0AAV4Y6G5_CAEEX</name>
<dbReference type="Proteomes" id="UP001054945">
    <property type="component" value="Unassembled WGS sequence"/>
</dbReference>
<reference evidence="1 2" key="1">
    <citation type="submission" date="2021-06" db="EMBL/GenBank/DDBJ databases">
        <title>Caerostris extrusa draft genome.</title>
        <authorList>
            <person name="Kono N."/>
            <person name="Arakawa K."/>
        </authorList>
    </citation>
    <scope>NUCLEOTIDE SEQUENCE [LARGE SCALE GENOMIC DNA]</scope>
</reference>
<gene>
    <name evidence="1" type="ORF">CEXT_676621</name>
</gene>
<dbReference type="EMBL" id="BPLR01001344">
    <property type="protein sequence ID" value="GIZ01732.1"/>
    <property type="molecule type" value="Genomic_DNA"/>
</dbReference>
<protein>
    <submittedName>
        <fullName evidence="1">Uncharacterized protein</fullName>
    </submittedName>
</protein>
<evidence type="ECO:0000313" key="2">
    <source>
        <dbReference type="Proteomes" id="UP001054945"/>
    </source>
</evidence>
<sequence>MASSLATVSHRQKLFERRCKTSIPLIICTTLCEIWRYWKPERITAVMVSMRSWDLIKLRAFHSAGLFKREEFHSGVCGRKVEWLLLLQQSPIDKSYWGAS</sequence>
<keyword evidence="2" id="KW-1185">Reference proteome</keyword>
<organism evidence="1 2">
    <name type="scientific">Caerostris extrusa</name>
    <name type="common">Bark spider</name>
    <name type="synonym">Caerostris bankana</name>
    <dbReference type="NCBI Taxonomy" id="172846"/>
    <lineage>
        <taxon>Eukaryota</taxon>
        <taxon>Metazoa</taxon>
        <taxon>Ecdysozoa</taxon>
        <taxon>Arthropoda</taxon>
        <taxon>Chelicerata</taxon>
        <taxon>Arachnida</taxon>
        <taxon>Araneae</taxon>
        <taxon>Araneomorphae</taxon>
        <taxon>Entelegynae</taxon>
        <taxon>Araneoidea</taxon>
        <taxon>Araneidae</taxon>
        <taxon>Caerostris</taxon>
    </lineage>
</organism>
<accession>A0AAV4Y6G5</accession>